<comment type="caution">
    <text evidence="2">The sequence shown here is derived from an EMBL/GenBank/DDBJ whole genome shotgun (WGS) entry which is preliminary data.</text>
</comment>
<dbReference type="RefSeq" id="WP_345375644.1">
    <property type="nucleotide sequence ID" value="NZ_BAABLM010000003.1"/>
</dbReference>
<dbReference type="Gene3D" id="3.90.550.10">
    <property type="entry name" value="Spore Coat Polysaccharide Biosynthesis Protein SpsA, Chain A"/>
    <property type="match status" value="1"/>
</dbReference>
<protein>
    <submittedName>
        <fullName evidence="2">Glycosyltransferase family 2 protein</fullName>
    </submittedName>
</protein>
<proteinExistence type="predicted"/>
<keyword evidence="3" id="KW-1185">Reference proteome</keyword>
<feature type="domain" description="Glycosyltransferase 2-like" evidence="1">
    <location>
        <begin position="14"/>
        <end position="173"/>
    </location>
</feature>
<dbReference type="PANTHER" id="PTHR43685:SF3">
    <property type="entry name" value="SLR2126 PROTEIN"/>
    <property type="match status" value="1"/>
</dbReference>
<dbReference type="Pfam" id="PF00535">
    <property type="entry name" value="Glycos_transf_2"/>
    <property type="match status" value="1"/>
</dbReference>
<evidence type="ECO:0000259" key="1">
    <source>
        <dbReference type="Pfam" id="PF00535"/>
    </source>
</evidence>
<sequence length="330" mass="35512">MTSSFQKTVLPTVSVIICAYTQRRWQDLQDSVESARAQPATTEVIVVIDHEPELFRMAQDRWPTLLVIENAEAQGLSGARNTGVLEASSEVVAFLDDDATADPDWLTWMLDAFEDVHVAGVGGHAEPVWPDGKGPALYADELLWIVGCSYRGLPTETSDVRNVIGCSMAFRRATILAAGGFSSTVGRVGNIPLGGEETELCIRIGQADPAARIVYEPMSLVNHRVSADRGTWKYLARRSFYEGVSKAVLSRHLGRGDSLSSESSYLTRVLPGAVIRELGQLRHGGGKRAAAIVLTVLATVAGYALGTVSGSKASDSDAVVKELQRTAVLR</sequence>
<dbReference type="InterPro" id="IPR029044">
    <property type="entry name" value="Nucleotide-diphossugar_trans"/>
</dbReference>
<dbReference type="PANTHER" id="PTHR43685">
    <property type="entry name" value="GLYCOSYLTRANSFERASE"/>
    <property type="match status" value="1"/>
</dbReference>
<evidence type="ECO:0000313" key="2">
    <source>
        <dbReference type="EMBL" id="GAA4674976.1"/>
    </source>
</evidence>
<reference evidence="3" key="1">
    <citation type="journal article" date="2019" name="Int. J. Syst. Evol. Microbiol.">
        <title>The Global Catalogue of Microorganisms (GCM) 10K type strain sequencing project: providing services to taxonomists for standard genome sequencing and annotation.</title>
        <authorList>
            <consortium name="The Broad Institute Genomics Platform"/>
            <consortium name="The Broad Institute Genome Sequencing Center for Infectious Disease"/>
            <person name="Wu L."/>
            <person name="Ma J."/>
        </authorList>
    </citation>
    <scope>NUCLEOTIDE SEQUENCE [LARGE SCALE GENOMIC DNA]</scope>
    <source>
        <strain evidence="3">JCM 18956</strain>
    </source>
</reference>
<dbReference type="SUPFAM" id="SSF53448">
    <property type="entry name" value="Nucleotide-diphospho-sugar transferases"/>
    <property type="match status" value="1"/>
</dbReference>
<gene>
    <name evidence="2" type="ORF">GCM10025780_19360</name>
</gene>
<dbReference type="Proteomes" id="UP001501295">
    <property type="component" value="Unassembled WGS sequence"/>
</dbReference>
<dbReference type="InterPro" id="IPR001173">
    <property type="entry name" value="Glyco_trans_2-like"/>
</dbReference>
<name>A0ABP8VWX9_9MICO</name>
<accession>A0ABP8VWX9</accession>
<dbReference type="InterPro" id="IPR050834">
    <property type="entry name" value="Glycosyltransf_2"/>
</dbReference>
<organism evidence="2 3">
    <name type="scientific">Frondihabitans cladoniiphilus</name>
    <dbReference type="NCBI Taxonomy" id="715785"/>
    <lineage>
        <taxon>Bacteria</taxon>
        <taxon>Bacillati</taxon>
        <taxon>Actinomycetota</taxon>
        <taxon>Actinomycetes</taxon>
        <taxon>Micrococcales</taxon>
        <taxon>Microbacteriaceae</taxon>
        <taxon>Frondihabitans</taxon>
    </lineage>
</organism>
<evidence type="ECO:0000313" key="3">
    <source>
        <dbReference type="Proteomes" id="UP001501295"/>
    </source>
</evidence>
<dbReference type="EMBL" id="BAABLM010000003">
    <property type="protein sequence ID" value="GAA4674976.1"/>
    <property type="molecule type" value="Genomic_DNA"/>
</dbReference>